<keyword evidence="4 6" id="KW-0808">Transferase</keyword>
<reference evidence="7" key="1">
    <citation type="journal article" date="2019" name="Int. J. Syst. Evol. Microbiol.">
        <title>The Global Catalogue of Microorganisms (GCM) 10K type strain sequencing project: providing services to taxonomists for standard genome sequencing and annotation.</title>
        <authorList>
            <consortium name="The Broad Institute Genomics Platform"/>
            <consortium name="The Broad Institute Genome Sequencing Center for Infectious Disease"/>
            <person name="Wu L."/>
            <person name="Ma J."/>
        </authorList>
    </citation>
    <scope>NUCLEOTIDE SEQUENCE [LARGE SCALE GENOMIC DNA]</scope>
    <source>
        <strain evidence="7">CCUG 43114</strain>
    </source>
</reference>
<dbReference type="Proteomes" id="UP001596122">
    <property type="component" value="Unassembled WGS sequence"/>
</dbReference>
<dbReference type="Pfam" id="PF00535">
    <property type="entry name" value="Glycos_transf_2"/>
    <property type="match status" value="1"/>
</dbReference>
<dbReference type="PANTHER" id="PTHR43179:SF12">
    <property type="entry name" value="GALACTOFURANOSYLTRANSFERASE GLFT2"/>
    <property type="match status" value="1"/>
</dbReference>
<keyword evidence="7" id="KW-1185">Reference proteome</keyword>
<dbReference type="SUPFAM" id="SSF53448">
    <property type="entry name" value="Nucleotide-diphospho-sugar transferases"/>
    <property type="match status" value="1"/>
</dbReference>
<dbReference type="CDD" id="cd00761">
    <property type="entry name" value="Glyco_tranf_GTA_type"/>
    <property type="match status" value="1"/>
</dbReference>
<evidence type="ECO:0000259" key="5">
    <source>
        <dbReference type="Pfam" id="PF00535"/>
    </source>
</evidence>
<evidence type="ECO:0000256" key="2">
    <source>
        <dbReference type="ARBA" id="ARBA00006739"/>
    </source>
</evidence>
<protein>
    <submittedName>
        <fullName evidence="6">Glycosyltransferase family 2 protein</fullName>
        <ecNumber evidence="6">2.4.-.-</ecNumber>
    </submittedName>
</protein>
<gene>
    <name evidence="6" type="ORF">ACFPJ6_14175</name>
</gene>
<organism evidence="6 7">
    <name type="scientific">Aquipuribacter nitratireducens</name>
    <dbReference type="NCBI Taxonomy" id="650104"/>
    <lineage>
        <taxon>Bacteria</taxon>
        <taxon>Bacillati</taxon>
        <taxon>Actinomycetota</taxon>
        <taxon>Actinomycetes</taxon>
        <taxon>Micrococcales</taxon>
        <taxon>Intrasporangiaceae</taxon>
        <taxon>Aquipuribacter</taxon>
    </lineage>
</organism>
<dbReference type="GO" id="GO:0016757">
    <property type="term" value="F:glycosyltransferase activity"/>
    <property type="evidence" value="ECO:0007669"/>
    <property type="project" value="UniProtKB-KW"/>
</dbReference>
<evidence type="ECO:0000256" key="3">
    <source>
        <dbReference type="ARBA" id="ARBA00022676"/>
    </source>
</evidence>
<comment type="caution">
    <text evidence="6">The sequence shown here is derived from an EMBL/GenBank/DDBJ whole genome shotgun (WGS) entry which is preliminary data.</text>
</comment>
<comment type="pathway">
    <text evidence="1">Cell wall biogenesis; cell wall polysaccharide biosynthesis.</text>
</comment>
<evidence type="ECO:0000313" key="7">
    <source>
        <dbReference type="Proteomes" id="UP001596122"/>
    </source>
</evidence>
<dbReference type="EMBL" id="JBHSLD010000013">
    <property type="protein sequence ID" value="MFC5381925.1"/>
    <property type="molecule type" value="Genomic_DNA"/>
</dbReference>
<dbReference type="InterPro" id="IPR029044">
    <property type="entry name" value="Nucleotide-diphossugar_trans"/>
</dbReference>
<evidence type="ECO:0000313" key="6">
    <source>
        <dbReference type="EMBL" id="MFC5381925.1"/>
    </source>
</evidence>
<feature type="domain" description="Glycosyltransferase 2-like" evidence="5">
    <location>
        <begin position="5"/>
        <end position="148"/>
    </location>
</feature>
<dbReference type="EC" id="2.4.-.-" evidence="6"/>
<name>A0ABW0GPL3_9MICO</name>
<dbReference type="PANTHER" id="PTHR43179">
    <property type="entry name" value="RHAMNOSYLTRANSFERASE WBBL"/>
    <property type="match status" value="1"/>
</dbReference>
<comment type="similarity">
    <text evidence="2">Belongs to the glycosyltransferase 2 family.</text>
</comment>
<keyword evidence="3 6" id="KW-0328">Glycosyltransferase</keyword>
<proteinExistence type="inferred from homology"/>
<dbReference type="RefSeq" id="WP_340271188.1">
    <property type="nucleotide sequence ID" value="NZ_JBBEOG010000009.1"/>
</dbReference>
<accession>A0ABW0GPL3</accession>
<evidence type="ECO:0000256" key="1">
    <source>
        <dbReference type="ARBA" id="ARBA00004776"/>
    </source>
</evidence>
<sequence length="290" mass="32136">MSVTTVVIPVRGPAPTLSKTLALLESQRTVTDYEVLVVENGGPCPGLKDVVDRSPVSRYMYVEEAGSYRARNAAIRVARGDVIAFTDADCLPEADWVERGTAWVRKGYLRVAGNVRVEAISPGRPGPVEMWETLSAFPQERYVEDGWAVTANLFCAAALFDSYGLFDADLMSGGDREWGLRVSRAGVPLLYDDKLVVRHPARVTYSEMLEKLRRTSRGVFEQRVKAGEDLRSPLIEAVRGFRLPLGAMGKVLAGRGQLPLRDRLNYVLGEGGMRLLAVFARYREARSLRD</sequence>
<dbReference type="Gene3D" id="3.90.550.10">
    <property type="entry name" value="Spore Coat Polysaccharide Biosynthesis Protein SpsA, Chain A"/>
    <property type="match status" value="1"/>
</dbReference>
<evidence type="ECO:0000256" key="4">
    <source>
        <dbReference type="ARBA" id="ARBA00022679"/>
    </source>
</evidence>
<dbReference type="InterPro" id="IPR001173">
    <property type="entry name" value="Glyco_trans_2-like"/>
</dbReference>